<evidence type="ECO:0000256" key="2">
    <source>
        <dbReference type="ARBA" id="ARBA00023015"/>
    </source>
</evidence>
<dbReference type="SUPFAM" id="SSF46785">
    <property type="entry name" value="Winged helix' DNA-binding domain"/>
    <property type="match status" value="1"/>
</dbReference>
<protein>
    <submittedName>
        <fullName evidence="5">BlaI/MecI/CopY family transcriptional regulator</fullName>
    </submittedName>
</protein>
<name>A0ABT8QT24_9FIRM</name>
<keyword evidence="4" id="KW-0804">Transcription</keyword>
<keyword evidence="3" id="KW-0238">DNA-binding</keyword>
<dbReference type="Proteomes" id="UP001176021">
    <property type="component" value="Unassembled WGS sequence"/>
</dbReference>
<evidence type="ECO:0000256" key="1">
    <source>
        <dbReference type="ARBA" id="ARBA00011046"/>
    </source>
</evidence>
<dbReference type="InterPro" id="IPR036388">
    <property type="entry name" value="WH-like_DNA-bd_sf"/>
</dbReference>
<dbReference type="PIRSF" id="PIRSF019455">
    <property type="entry name" value="CopR_AtkY"/>
    <property type="match status" value="1"/>
</dbReference>
<gene>
    <name evidence="5" type="ORF">M8H41_16800</name>
</gene>
<organism evidence="5 6">
    <name type="scientific">Desulfosporosinus nitroreducens</name>
    <dbReference type="NCBI Taxonomy" id="2018668"/>
    <lineage>
        <taxon>Bacteria</taxon>
        <taxon>Bacillati</taxon>
        <taxon>Bacillota</taxon>
        <taxon>Clostridia</taxon>
        <taxon>Eubacteriales</taxon>
        <taxon>Desulfitobacteriaceae</taxon>
        <taxon>Desulfosporosinus</taxon>
    </lineage>
</organism>
<keyword evidence="6" id="KW-1185">Reference proteome</keyword>
<evidence type="ECO:0000256" key="3">
    <source>
        <dbReference type="ARBA" id="ARBA00023125"/>
    </source>
</evidence>
<evidence type="ECO:0000313" key="5">
    <source>
        <dbReference type="EMBL" id="MDO0824496.1"/>
    </source>
</evidence>
<keyword evidence="2" id="KW-0805">Transcription regulation</keyword>
<comment type="caution">
    <text evidence="5">The sequence shown here is derived from an EMBL/GenBank/DDBJ whole genome shotgun (WGS) entry which is preliminary data.</text>
</comment>
<proteinExistence type="inferred from homology"/>
<dbReference type="Gene3D" id="1.10.10.10">
    <property type="entry name" value="Winged helix-like DNA-binding domain superfamily/Winged helix DNA-binding domain"/>
    <property type="match status" value="1"/>
</dbReference>
<dbReference type="Pfam" id="PF03965">
    <property type="entry name" value="Penicillinase_R"/>
    <property type="match status" value="1"/>
</dbReference>
<dbReference type="EMBL" id="JAMJEV010000014">
    <property type="protein sequence ID" value="MDO0824496.1"/>
    <property type="molecule type" value="Genomic_DNA"/>
</dbReference>
<comment type="similarity">
    <text evidence="1">Belongs to the BlaI transcriptional regulatory family.</text>
</comment>
<dbReference type="InterPro" id="IPR005650">
    <property type="entry name" value="BlaI_family"/>
</dbReference>
<evidence type="ECO:0000313" key="6">
    <source>
        <dbReference type="Proteomes" id="UP001176021"/>
    </source>
</evidence>
<evidence type="ECO:0000256" key="4">
    <source>
        <dbReference type="ARBA" id="ARBA00023163"/>
    </source>
</evidence>
<accession>A0ABT8QT24</accession>
<reference evidence="5" key="1">
    <citation type="submission" date="2022-05" db="EMBL/GenBank/DDBJ databases">
        <title>Expanded diversity of anoxic marine methylotrophy in a Black Sea sulfate reducing microorganism.</title>
        <authorList>
            <person name="Fischer P.Q."/>
            <person name="Stams A.J.M."/>
            <person name="Villanueva L."/>
            <person name="Sousa D.Z."/>
        </authorList>
    </citation>
    <scope>NUCLEOTIDE SEQUENCE</scope>
    <source>
        <strain evidence="5">P130</strain>
    </source>
</reference>
<sequence>MEELARISDAEWYVMQVLWESSDVLTSNQIIEKLIDKHDWKPKTIQTLIGRLVKKKAVGFKEMGRTYQYYPLVTKESCIRAESKSFLQRAFGGAIKPMFLHFLEEQNLSTQEIDELKKILNERSDKR</sequence>
<dbReference type="InterPro" id="IPR036390">
    <property type="entry name" value="WH_DNA-bd_sf"/>
</dbReference>
<dbReference type="Gene3D" id="1.10.4040.10">
    <property type="entry name" value="Penicillinase repressor domain"/>
    <property type="match status" value="1"/>
</dbReference>